<evidence type="ECO:0008006" key="3">
    <source>
        <dbReference type="Google" id="ProtNLM"/>
    </source>
</evidence>
<protein>
    <recommendedName>
        <fullName evidence="3">Glutathionylspermidine synthase pre-ATP-grasp-like domain-containing protein</fullName>
    </recommendedName>
</protein>
<dbReference type="KEGG" id="brb:EH207_12085"/>
<dbReference type="RefSeq" id="WP_137714211.1">
    <property type="nucleotide sequence ID" value="NZ_CP034035.1"/>
</dbReference>
<sequence>MTNKIAYTNNKLTHTCYAREIRSQAIEHGIISPDWEWLLTSVIYEHNQIKRLERLLSRIEDLMNEIWSNHYDNLEFLLQKLGIPKWMGDYIMLDNVMAPVPLRWDIIYENNMWKVIEINTGFCLGGLNGFSMNNVRNNFYRVSGSNLDVPDLDNSFYFLAKGIIDTVGKNSIIPVIETTEGYHKYDFYLHNFVSNMNKTKAGLYISGTINDFNFKEDCTYFKGHAVTHFIPMFNLYELNETQENHCHFLKKIRSGEIVSLLGFRELIFSNKAFIPYLIDYAKDSLAANEAKEIVALFPSSEVLNPSNVVLFHDGDFVLKPAEGYGGNGIVCSWMCQQEEWLKALDDALSDDNLWVIQERIIGELSYMQSVDRNGKVKEGLSSVVHGLITFNGNLIGNLTRAAIGVQQPGVINAHQGAAFGLSGINLHFAAEYLYD</sequence>
<evidence type="ECO:0000313" key="2">
    <source>
        <dbReference type="Proteomes" id="UP000299580"/>
    </source>
</evidence>
<reference evidence="1 2" key="1">
    <citation type="submission" date="2018-11" db="EMBL/GenBank/DDBJ databases">
        <title>Genome sequences of Brenneria nigrifluens and Brenneria rubrifaciens.</title>
        <authorList>
            <person name="Poret-Peterson A.T."/>
            <person name="McClean A.E."/>
            <person name="Kluepfel D.A."/>
        </authorList>
    </citation>
    <scope>NUCLEOTIDE SEQUENCE [LARGE SCALE GENOMIC DNA]</scope>
    <source>
        <strain evidence="1 2">6D370</strain>
    </source>
</reference>
<dbReference type="SUPFAM" id="SSF56059">
    <property type="entry name" value="Glutathione synthetase ATP-binding domain-like"/>
    <property type="match status" value="1"/>
</dbReference>
<evidence type="ECO:0000313" key="1">
    <source>
        <dbReference type="EMBL" id="QCR09200.1"/>
    </source>
</evidence>
<dbReference type="Proteomes" id="UP000299580">
    <property type="component" value="Chromosome"/>
</dbReference>
<dbReference type="AlphaFoldDB" id="A0A4P8QUM4"/>
<organism evidence="1 2">
    <name type="scientific">Brenneria rubrifaciens</name>
    <dbReference type="NCBI Taxonomy" id="55213"/>
    <lineage>
        <taxon>Bacteria</taxon>
        <taxon>Pseudomonadati</taxon>
        <taxon>Pseudomonadota</taxon>
        <taxon>Gammaproteobacteria</taxon>
        <taxon>Enterobacterales</taxon>
        <taxon>Pectobacteriaceae</taxon>
        <taxon>Brenneria</taxon>
    </lineage>
</organism>
<accession>A0A4P8QUM4</accession>
<dbReference type="EMBL" id="CP034035">
    <property type="protein sequence ID" value="QCR09200.1"/>
    <property type="molecule type" value="Genomic_DNA"/>
</dbReference>
<dbReference type="OrthoDB" id="9765517at2"/>
<gene>
    <name evidence="1" type="ORF">EH207_12085</name>
</gene>
<name>A0A4P8QUM4_9GAMM</name>
<proteinExistence type="predicted"/>
<keyword evidence="2" id="KW-1185">Reference proteome</keyword>